<dbReference type="PANTHER" id="PTHR11772:SF2">
    <property type="entry name" value="ASPARAGINE SYNTHETASE [GLUTAMINE-HYDROLYZING]"/>
    <property type="match status" value="1"/>
</dbReference>
<evidence type="ECO:0000256" key="2">
    <source>
        <dbReference type="ARBA" id="ARBA00022840"/>
    </source>
</evidence>
<organism evidence="6">
    <name type="scientific">Micromonas pusilla (strain CCMP1545)</name>
    <name type="common">Picoplanktonic green alga</name>
    <dbReference type="NCBI Taxonomy" id="564608"/>
    <lineage>
        <taxon>Eukaryota</taxon>
        <taxon>Viridiplantae</taxon>
        <taxon>Chlorophyta</taxon>
        <taxon>Mamiellophyceae</taxon>
        <taxon>Mamiellales</taxon>
        <taxon>Mamiellaceae</taxon>
        <taxon>Micromonas</taxon>
    </lineage>
</organism>
<evidence type="ECO:0000313" key="6">
    <source>
        <dbReference type="Proteomes" id="UP000001876"/>
    </source>
</evidence>
<dbReference type="GO" id="GO:0005829">
    <property type="term" value="C:cytosol"/>
    <property type="evidence" value="ECO:0007669"/>
    <property type="project" value="TreeGrafter"/>
</dbReference>
<evidence type="ECO:0000256" key="3">
    <source>
        <dbReference type="SAM" id="MobiDB-lite"/>
    </source>
</evidence>
<reference evidence="5 6" key="1">
    <citation type="journal article" date="2009" name="Science">
        <title>Green evolution and dynamic adaptations revealed by genomes of the marine picoeukaryotes Micromonas.</title>
        <authorList>
            <person name="Worden A.Z."/>
            <person name="Lee J.H."/>
            <person name="Mock T."/>
            <person name="Rouze P."/>
            <person name="Simmons M.P."/>
            <person name="Aerts A.L."/>
            <person name="Allen A.E."/>
            <person name="Cuvelier M.L."/>
            <person name="Derelle E."/>
            <person name="Everett M.V."/>
            <person name="Foulon E."/>
            <person name="Grimwood J."/>
            <person name="Gundlach H."/>
            <person name="Henrissat B."/>
            <person name="Napoli C."/>
            <person name="McDonald S.M."/>
            <person name="Parker M.S."/>
            <person name="Rombauts S."/>
            <person name="Salamov A."/>
            <person name="Von Dassow P."/>
            <person name="Badger J.H."/>
            <person name="Coutinho P.M."/>
            <person name="Demir E."/>
            <person name="Dubchak I."/>
            <person name="Gentemann C."/>
            <person name="Eikrem W."/>
            <person name="Gready J.E."/>
            <person name="John U."/>
            <person name="Lanier W."/>
            <person name="Lindquist E.A."/>
            <person name="Lucas S."/>
            <person name="Mayer K.F."/>
            <person name="Moreau H."/>
            <person name="Not F."/>
            <person name="Otillar R."/>
            <person name="Panaud O."/>
            <person name="Pangilinan J."/>
            <person name="Paulsen I."/>
            <person name="Piegu B."/>
            <person name="Poliakov A."/>
            <person name="Robbens S."/>
            <person name="Schmutz J."/>
            <person name="Toulza E."/>
            <person name="Wyss T."/>
            <person name="Zelensky A."/>
            <person name="Zhou K."/>
            <person name="Armbrust E.V."/>
            <person name="Bhattacharya D."/>
            <person name="Goodenough U.W."/>
            <person name="Van de Peer Y."/>
            <person name="Grigoriev I.V."/>
        </authorList>
    </citation>
    <scope>NUCLEOTIDE SEQUENCE [LARGE SCALE GENOMIC DNA]</scope>
    <source>
        <strain evidence="5 6">CCMP1545</strain>
    </source>
</reference>
<feature type="region of interest" description="Disordered" evidence="3">
    <location>
        <begin position="25"/>
        <end position="56"/>
    </location>
</feature>
<dbReference type="EMBL" id="GG663738">
    <property type="protein sequence ID" value="EEH57950.1"/>
    <property type="molecule type" value="Genomic_DNA"/>
</dbReference>
<evidence type="ECO:0000313" key="5">
    <source>
        <dbReference type="EMBL" id="EEH57950.1"/>
    </source>
</evidence>
<feature type="compositionally biased region" description="Basic and acidic residues" evidence="3">
    <location>
        <begin position="37"/>
        <end position="50"/>
    </location>
</feature>
<dbReference type="OMA" id="VATHHRC"/>
<evidence type="ECO:0000259" key="4">
    <source>
        <dbReference type="Pfam" id="PF00733"/>
    </source>
</evidence>
<dbReference type="GeneID" id="9683061"/>
<dbReference type="InterPro" id="IPR050795">
    <property type="entry name" value="Asn_Synthetase"/>
</dbReference>
<dbReference type="PANTHER" id="PTHR11772">
    <property type="entry name" value="ASPARAGINE SYNTHETASE"/>
    <property type="match status" value="1"/>
</dbReference>
<sequence length="794" mass="83482">MGVHALRWDESVVVNGDGRVRVVAWSRGGGGGGGEGDGEKDGGRVPKFRDDDDGAADDGARLVRGYAPRYELPARGERGGDALTLVCRGHVDGLAWEDVHRALADAMSSSSSSSSSLASALASTPNAGGAFFMLARDDATGVVAARTDALGREPLMTRRFGDDDDDDDDDDEVLKERRSPRERGRMGTSHDDDDDGWIFANAPGGDWPSSSRDGWSSHHPRHVARVERGGRGGNALSLAPTAAVDDGGDLIPLLPPPLEPPPRFAVAVADETAASGSDPDDAGMAAAAARLASGLLAAVADAAERSRVTAEHPMGVLYSGGVDSTALLACCVRLRVPVVACVACWAPTGGTAEASDVAPARIGAAALGVKLIEREARSMSHWSPYDRVGVVNADPQGLFPACLSAYPSLSIPGLDAFQLRLTPLNSTPTCARIKRPKAGVALTTYFACDAARSANCAGVLAGGGSEELLAGYARHAQRPTRDIDEMSASGLRSLHRRDLQRDHAVCVSHGLSGHAPFLSAYVAPHAALEIPSRLKLLPGGAEKRVLRVALSRAPLSVPAELWTRKKCAAQYGSRFHVALQKVARRLGLGGGKLAEAVAMCEHIGARDLERIAEEDARANARPSHAPVEARRLTFHLPPPPPPTHALIYSSGHGSATSFHTALLQRRLCSVIVPFRIPDDDDDDADADARGRRERIRGLRAAAAAFSEATGIPSWSRGVPAYTPATTDRKRFDEAAIVASLAAALKQLRAAFPALQGVVAGHCHDLRSLSIAEAACERVGVHCLAPSWGQARSIH</sequence>
<feature type="domain" description="Asparagine synthetase" evidence="4">
    <location>
        <begin position="479"/>
        <end position="584"/>
    </location>
</feature>
<dbReference type="Proteomes" id="UP000001876">
    <property type="component" value="Unassembled WGS sequence"/>
</dbReference>
<dbReference type="InterPro" id="IPR014729">
    <property type="entry name" value="Rossmann-like_a/b/a_fold"/>
</dbReference>
<feature type="region of interest" description="Disordered" evidence="3">
    <location>
        <begin position="156"/>
        <end position="196"/>
    </location>
</feature>
<name>C1MPS0_MICPC</name>
<proteinExistence type="predicted"/>
<dbReference type="AlphaFoldDB" id="C1MPS0"/>
<keyword evidence="1" id="KW-0547">Nucleotide-binding</keyword>
<dbReference type="Gene3D" id="3.40.50.620">
    <property type="entry name" value="HUPs"/>
    <property type="match status" value="2"/>
</dbReference>
<dbReference type="RefSeq" id="XP_003057999.1">
    <property type="nucleotide sequence ID" value="XM_003057953.1"/>
</dbReference>
<gene>
    <name evidence="5" type="ORF">MICPUCDRAFT_57012</name>
</gene>
<dbReference type="STRING" id="564608.C1MPS0"/>
<feature type="compositionally biased region" description="Basic and acidic residues" evidence="3">
    <location>
        <begin position="174"/>
        <end position="190"/>
    </location>
</feature>
<feature type="compositionally biased region" description="Acidic residues" evidence="3">
    <location>
        <begin position="162"/>
        <end position="173"/>
    </location>
</feature>
<keyword evidence="2" id="KW-0067">ATP-binding</keyword>
<accession>C1MPS0</accession>
<protein>
    <submittedName>
        <fullName evidence="5">Predicted protein</fullName>
    </submittedName>
</protein>
<dbReference type="GO" id="GO:0006529">
    <property type="term" value="P:asparagine biosynthetic process"/>
    <property type="evidence" value="ECO:0007669"/>
    <property type="project" value="InterPro"/>
</dbReference>
<dbReference type="Pfam" id="PF00733">
    <property type="entry name" value="Asn_synthase"/>
    <property type="match status" value="1"/>
</dbReference>
<dbReference type="GO" id="GO:0004066">
    <property type="term" value="F:asparagine synthase (glutamine-hydrolyzing) activity"/>
    <property type="evidence" value="ECO:0007669"/>
    <property type="project" value="InterPro"/>
</dbReference>
<evidence type="ECO:0000256" key="1">
    <source>
        <dbReference type="ARBA" id="ARBA00022741"/>
    </source>
</evidence>
<dbReference type="InterPro" id="IPR001962">
    <property type="entry name" value="Asn_synthase"/>
</dbReference>
<dbReference type="SUPFAM" id="SSF52402">
    <property type="entry name" value="Adenine nucleotide alpha hydrolases-like"/>
    <property type="match status" value="1"/>
</dbReference>
<dbReference type="OrthoDB" id="10252281at2759"/>
<keyword evidence="6" id="KW-1185">Reference proteome</keyword>
<dbReference type="KEGG" id="mpp:MICPUCDRAFT_57012"/>
<dbReference type="GO" id="GO:0005524">
    <property type="term" value="F:ATP binding"/>
    <property type="evidence" value="ECO:0007669"/>
    <property type="project" value="UniProtKB-KW"/>
</dbReference>
<dbReference type="CDD" id="cd01991">
    <property type="entry name" value="Asn_synthase_B_C"/>
    <property type="match status" value="1"/>
</dbReference>